<accession>A0A817MXZ8</accession>
<dbReference type="OrthoDB" id="10042713at2759"/>
<evidence type="ECO:0000313" key="2">
    <source>
        <dbReference type="EMBL" id="CAF3078107.1"/>
    </source>
</evidence>
<evidence type="ECO:0000259" key="1">
    <source>
        <dbReference type="Pfam" id="PF12660"/>
    </source>
</evidence>
<keyword evidence="5" id="KW-1185">Reference proteome</keyword>
<proteinExistence type="predicted"/>
<name>A0A817MXZ8_9BILA</name>
<gene>
    <name evidence="2" type="ORF">TIS948_LOCUS5490</name>
    <name evidence="3" type="ORF">UJA718_LOCUS13536</name>
</gene>
<dbReference type="Proteomes" id="UP000663825">
    <property type="component" value="Unassembled WGS sequence"/>
</dbReference>
<feature type="domain" description="Transcription factor IIIC putative zinc-finger" evidence="1">
    <location>
        <begin position="613"/>
        <end position="689"/>
    </location>
</feature>
<dbReference type="Proteomes" id="UP000663873">
    <property type="component" value="Unassembled WGS sequence"/>
</dbReference>
<evidence type="ECO:0000313" key="4">
    <source>
        <dbReference type="Proteomes" id="UP000663825"/>
    </source>
</evidence>
<dbReference type="Pfam" id="PF12660">
    <property type="entry name" value="zf-TFIIIC"/>
    <property type="match status" value="1"/>
</dbReference>
<organism evidence="2 4">
    <name type="scientific">Rotaria socialis</name>
    <dbReference type="NCBI Taxonomy" id="392032"/>
    <lineage>
        <taxon>Eukaryota</taxon>
        <taxon>Metazoa</taxon>
        <taxon>Spiralia</taxon>
        <taxon>Gnathifera</taxon>
        <taxon>Rotifera</taxon>
        <taxon>Eurotatoria</taxon>
        <taxon>Bdelloidea</taxon>
        <taxon>Philodinida</taxon>
        <taxon>Philodinidae</taxon>
        <taxon>Rotaria</taxon>
    </lineage>
</organism>
<dbReference type="AlphaFoldDB" id="A0A817MXZ8"/>
<dbReference type="EMBL" id="CAJOBP010001840">
    <property type="protein sequence ID" value="CAF4315725.1"/>
    <property type="molecule type" value="Genomic_DNA"/>
</dbReference>
<dbReference type="InterPro" id="IPR024764">
    <property type="entry name" value="TFIIIC_Znf"/>
</dbReference>
<evidence type="ECO:0000313" key="3">
    <source>
        <dbReference type="EMBL" id="CAF4315725.1"/>
    </source>
</evidence>
<comment type="caution">
    <text evidence="2">The sequence shown here is derived from an EMBL/GenBank/DDBJ whole genome shotgun (WGS) entry which is preliminary data.</text>
</comment>
<protein>
    <recommendedName>
        <fullName evidence="1">Transcription factor IIIC putative zinc-finger domain-containing protein</fullName>
    </recommendedName>
</protein>
<evidence type="ECO:0000313" key="5">
    <source>
        <dbReference type="Proteomes" id="UP000663873"/>
    </source>
</evidence>
<sequence length="697" mass="80776">MKKVNRNKSTSSSTVSTANIMSICSKSDLELFSSYSHEQVHIYDKLCSSISSSCEIAYCTSEGITICVPQTYQRQLSSSQNLSSSSSSLSSIVVARIEYPFESNDQINSISMKSTSSFIFEKLKDKHLSRLYEAYKRRPTSLSSFDRFLCNDTIKYKGFRRCLFSPFDIRLNQGQTILATITCAHEVFIYEIISSSKRFFLSQSSNLKIDLTKCLFENIQLENYLQDTNSEDDYRLLYFHLTSHILWNQTGTLLFQLQYSGHIIIWKFYGSTILNEKSLSIIDTKINKPLTMIWNEQSQILLIIGKENQRVLIKLDQMKLFSININHHNDYMNTEYAQLIQWNKNTSLLVESKINYCLIYTILTDENQPSTYNCNQVGYRILPSPIVGFQEEQYSSSSSMNHISILIGCEDGSIHCLIISRELPLNIIDMKLVASGQMKSCSRKPLLLRHFNLSPNELLLARIFYSPIVAPNVKFGFVLCTLHRWLSNTVKSMENIIENFLERIDIPLWRSFDEVAILLNEITHNTNQNYQIKKQTNQNLVFLQRVCRLCSLLNNTKQLEIYENQLLKIYRYQFWTILNSLFSKMMNKLTPFELLIYTICSNDQQIYSSTLFMCPMCNTSLTILADDLLFSTCSNKHIWPRCCRTLLPLSFDSAQTCSLCDRTIILIGTYDKNYSNFLQYKDHELNILFSSICTFCM</sequence>
<dbReference type="EMBL" id="CAJNXB010000642">
    <property type="protein sequence ID" value="CAF3078107.1"/>
    <property type="molecule type" value="Genomic_DNA"/>
</dbReference>
<reference evidence="2" key="1">
    <citation type="submission" date="2021-02" db="EMBL/GenBank/DDBJ databases">
        <authorList>
            <person name="Nowell W R."/>
        </authorList>
    </citation>
    <scope>NUCLEOTIDE SEQUENCE</scope>
</reference>